<dbReference type="EMBL" id="LJZR01000005">
    <property type="protein sequence ID" value="KPQ36555.1"/>
    <property type="molecule type" value="Genomic_DNA"/>
</dbReference>
<dbReference type="PATRIC" id="fig|1666911.3.peg.3232"/>
<feature type="region of interest" description="Disordered" evidence="1">
    <location>
        <begin position="1"/>
        <end position="21"/>
    </location>
</feature>
<dbReference type="AlphaFoldDB" id="A0A0P7ZSS9"/>
<organism evidence="2 3">
    <name type="scientific">Phormidesmis priestleyi Ana</name>
    <dbReference type="NCBI Taxonomy" id="1666911"/>
    <lineage>
        <taxon>Bacteria</taxon>
        <taxon>Bacillati</taxon>
        <taxon>Cyanobacteriota</taxon>
        <taxon>Cyanophyceae</taxon>
        <taxon>Leptolyngbyales</taxon>
        <taxon>Leptolyngbyaceae</taxon>
        <taxon>Phormidesmis</taxon>
    </lineage>
</organism>
<accession>A0A0P7ZSS9</accession>
<sequence length="431" mass="47772">MIVSIHPAADDKARASGNLNDPDFSEQQRLYCQSLLAEMAKVKIVLNERGLTLIAPNRDQWEPDDMVSREFSQMPESFARSYLQLRLKSFLYETFCLSEQCVELAMNAANENFTNGSNPIPKLTNERIGGGLHLGLLEQFSLYNKGNGYFDPGWQLLGEESDGTLAVEKYGVIVHVNRLNHLKPEQQTINFTNNFTNNLSVDAQADRLENQTDAAISIRLPSYQFEPGVYVAIGDCGPVSELVQATEIYFSAEIAALPVIMETLTTALNGEDAIPYTLQVPYGPEGYQGPEAVVLQIEKTALGQVMPLLHKIRETCAQSDVTTPMLRTDWPVFAQSLYPDAGISVADVVKGGVTRWSDSSADLSRSHLVAEALVQSWYSFQSSCLNALDSPSAEENLLAMQVRFAQAQISWEHPYHCLIPEVKISKETAIQ</sequence>
<evidence type="ECO:0000313" key="3">
    <source>
        <dbReference type="Proteomes" id="UP000050465"/>
    </source>
</evidence>
<protein>
    <submittedName>
        <fullName evidence="2">Uncharacterized protein</fullName>
    </submittedName>
</protein>
<dbReference type="STRING" id="1666911.HLUCCA11_05165"/>
<dbReference type="Proteomes" id="UP000050465">
    <property type="component" value="Unassembled WGS sequence"/>
</dbReference>
<proteinExistence type="predicted"/>
<evidence type="ECO:0000313" key="2">
    <source>
        <dbReference type="EMBL" id="KPQ36555.1"/>
    </source>
</evidence>
<comment type="caution">
    <text evidence="2">The sequence shown here is derived from an EMBL/GenBank/DDBJ whole genome shotgun (WGS) entry which is preliminary data.</text>
</comment>
<reference evidence="2 3" key="1">
    <citation type="submission" date="2015-09" db="EMBL/GenBank/DDBJ databases">
        <title>Identification and resolution of microdiversity through metagenomic sequencing of parallel consortia.</title>
        <authorList>
            <person name="Nelson W.C."/>
            <person name="Romine M.F."/>
            <person name="Lindemann S.R."/>
        </authorList>
    </citation>
    <scope>NUCLEOTIDE SEQUENCE [LARGE SCALE GENOMIC DNA]</scope>
    <source>
        <strain evidence="2">Ana</strain>
    </source>
</reference>
<name>A0A0P7ZSS9_9CYAN</name>
<evidence type="ECO:0000256" key="1">
    <source>
        <dbReference type="SAM" id="MobiDB-lite"/>
    </source>
</evidence>
<dbReference type="InterPro" id="IPR040871">
    <property type="entry name" value="HopA1"/>
</dbReference>
<gene>
    <name evidence="2" type="ORF">HLUCCA11_05165</name>
</gene>
<dbReference type="Pfam" id="PF17914">
    <property type="entry name" value="HopA1"/>
    <property type="match status" value="1"/>
</dbReference>